<dbReference type="GO" id="GO:0005829">
    <property type="term" value="C:cytosol"/>
    <property type="evidence" value="ECO:0007669"/>
    <property type="project" value="TreeGrafter"/>
</dbReference>
<evidence type="ECO:0000256" key="7">
    <source>
        <dbReference type="PIRSR" id="PIRSR001480-1"/>
    </source>
</evidence>
<feature type="domain" description="Phosphomannose isomerase type I catalytic" evidence="9">
    <location>
        <begin position="3"/>
        <end position="146"/>
    </location>
</feature>
<feature type="binding site" evidence="8">
    <location>
        <position position="92"/>
    </location>
    <ligand>
        <name>Zn(2+)</name>
        <dbReference type="ChEBI" id="CHEBI:29105"/>
    </ligand>
</feature>
<organism evidence="10 11">
    <name type="scientific">Corynebacterium incognita</name>
    <dbReference type="NCBI Taxonomy" id="2754725"/>
    <lineage>
        <taxon>Bacteria</taxon>
        <taxon>Bacillati</taxon>
        <taxon>Actinomycetota</taxon>
        <taxon>Actinomycetes</taxon>
        <taxon>Mycobacteriales</taxon>
        <taxon>Corynebacteriaceae</taxon>
        <taxon>Corynebacterium</taxon>
    </lineage>
</organism>
<dbReference type="PIRSF" id="PIRSF001480">
    <property type="entry name" value="Mannose-6-phosphate_isomerase"/>
    <property type="match status" value="1"/>
</dbReference>
<keyword evidence="6 10" id="KW-0413">Isomerase</keyword>
<dbReference type="SUPFAM" id="SSF51182">
    <property type="entry name" value="RmlC-like cupins"/>
    <property type="match status" value="1"/>
</dbReference>
<evidence type="ECO:0000256" key="8">
    <source>
        <dbReference type="PIRSR" id="PIRSR001480-2"/>
    </source>
</evidence>
<dbReference type="InterPro" id="IPR011051">
    <property type="entry name" value="RmlC_Cupin_sf"/>
</dbReference>
<feature type="binding site" evidence="8">
    <location>
        <position position="260"/>
    </location>
    <ligand>
        <name>Zn(2+)</name>
        <dbReference type="ChEBI" id="CHEBI:29105"/>
    </ligand>
</feature>
<dbReference type="InterPro" id="IPR046457">
    <property type="entry name" value="PMI_typeI_cat"/>
</dbReference>
<keyword evidence="4 8" id="KW-0479">Metal-binding</keyword>
<evidence type="ECO:0000313" key="11">
    <source>
        <dbReference type="Proteomes" id="UP000515743"/>
    </source>
</evidence>
<dbReference type="EMBL" id="CP059404">
    <property type="protein sequence ID" value="QNE89070.1"/>
    <property type="molecule type" value="Genomic_DNA"/>
</dbReference>
<dbReference type="Proteomes" id="UP000515743">
    <property type="component" value="Chromosome"/>
</dbReference>
<feature type="active site" evidence="7">
    <location>
        <position position="279"/>
    </location>
</feature>
<dbReference type="InterPro" id="IPR016305">
    <property type="entry name" value="Mannose-6-P_Isomerase"/>
</dbReference>
<dbReference type="RefSeq" id="WP_185175456.1">
    <property type="nucleotide sequence ID" value="NZ_CP059404.1"/>
</dbReference>
<dbReference type="CDD" id="cd07011">
    <property type="entry name" value="cupin_PMI_type_I_N"/>
    <property type="match status" value="1"/>
</dbReference>
<proteinExistence type="inferred from homology"/>
<accession>A0A7G7CNA4</accession>
<dbReference type="PRINTS" id="PR00714">
    <property type="entry name" value="MAN6PISMRASE"/>
</dbReference>
<comment type="cofactor">
    <cofactor evidence="8">
        <name>Zn(2+)</name>
        <dbReference type="ChEBI" id="CHEBI:29105"/>
    </cofactor>
    <text evidence="8">Binds 1 zinc ion per subunit.</text>
</comment>
<dbReference type="GO" id="GO:0005975">
    <property type="term" value="P:carbohydrate metabolic process"/>
    <property type="evidence" value="ECO:0007669"/>
    <property type="project" value="InterPro"/>
</dbReference>
<dbReference type="PANTHER" id="PTHR10309:SF0">
    <property type="entry name" value="MANNOSE-6-PHOSPHATE ISOMERASE"/>
    <property type="match status" value="1"/>
</dbReference>
<dbReference type="Gene3D" id="2.60.120.10">
    <property type="entry name" value="Jelly Rolls"/>
    <property type="match status" value="2"/>
</dbReference>
<dbReference type="GO" id="GO:0009298">
    <property type="term" value="P:GDP-mannose biosynthetic process"/>
    <property type="evidence" value="ECO:0007669"/>
    <property type="project" value="InterPro"/>
</dbReference>
<dbReference type="EC" id="5.3.1.8" evidence="3"/>
<reference evidence="10 11" key="1">
    <citation type="submission" date="2020-07" db="EMBL/GenBank/DDBJ databases">
        <title>Complete genome and description of Corynebacterium incognita strain Marseille-Q3630 sp. nov.</title>
        <authorList>
            <person name="Boxberger M."/>
        </authorList>
    </citation>
    <scope>NUCLEOTIDE SEQUENCE [LARGE SCALE GENOMIC DNA]</scope>
    <source>
        <strain evidence="10 11">Marseille-Q3630</strain>
    </source>
</reference>
<dbReference type="Pfam" id="PF20511">
    <property type="entry name" value="PMI_typeI_cat"/>
    <property type="match status" value="1"/>
</dbReference>
<name>A0A7G7CNA4_9CORY</name>
<evidence type="ECO:0000256" key="3">
    <source>
        <dbReference type="ARBA" id="ARBA00011956"/>
    </source>
</evidence>
<dbReference type="GO" id="GO:0008270">
    <property type="term" value="F:zinc ion binding"/>
    <property type="evidence" value="ECO:0007669"/>
    <property type="project" value="InterPro"/>
</dbReference>
<evidence type="ECO:0000256" key="2">
    <source>
        <dbReference type="ARBA" id="ARBA00010772"/>
    </source>
</evidence>
<dbReference type="InterPro" id="IPR001250">
    <property type="entry name" value="Man6P_Isoase-1"/>
</dbReference>
<dbReference type="PANTHER" id="PTHR10309">
    <property type="entry name" value="MANNOSE-6-PHOSPHATE ISOMERASE"/>
    <property type="match status" value="1"/>
</dbReference>
<comment type="catalytic activity">
    <reaction evidence="1">
        <text>D-mannose 6-phosphate = D-fructose 6-phosphate</text>
        <dbReference type="Rhea" id="RHEA:12356"/>
        <dbReference type="ChEBI" id="CHEBI:58735"/>
        <dbReference type="ChEBI" id="CHEBI:61527"/>
        <dbReference type="EC" id="5.3.1.8"/>
    </reaction>
</comment>
<dbReference type="NCBIfam" id="TIGR00218">
    <property type="entry name" value="manA"/>
    <property type="match status" value="1"/>
</dbReference>
<evidence type="ECO:0000256" key="6">
    <source>
        <dbReference type="ARBA" id="ARBA00023235"/>
    </source>
</evidence>
<feature type="binding site" evidence="8">
    <location>
        <position position="94"/>
    </location>
    <ligand>
        <name>Zn(2+)</name>
        <dbReference type="ChEBI" id="CHEBI:29105"/>
    </ligand>
</feature>
<protein>
    <recommendedName>
        <fullName evidence="3">mannose-6-phosphate isomerase</fullName>
        <ecNumber evidence="3">5.3.1.8</ecNumber>
    </recommendedName>
</protein>
<feature type="binding site" evidence="8">
    <location>
        <position position="129"/>
    </location>
    <ligand>
        <name>Zn(2+)</name>
        <dbReference type="ChEBI" id="CHEBI:29105"/>
    </ligand>
</feature>
<evidence type="ECO:0000259" key="9">
    <source>
        <dbReference type="Pfam" id="PF20511"/>
    </source>
</evidence>
<evidence type="ECO:0000256" key="4">
    <source>
        <dbReference type="ARBA" id="ARBA00022723"/>
    </source>
</evidence>
<dbReference type="KEGG" id="cik:H0194_08285"/>
<keyword evidence="11" id="KW-1185">Reference proteome</keyword>
<evidence type="ECO:0000313" key="10">
    <source>
        <dbReference type="EMBL" id="QNE89070.1"/>
    </source>
</evidence>
<dbReference type="InterPro" id="IPR014710">
    <property type="entry name" value="RmlC-like_jellyroll"/>
</dbReference>
<sequence>MQLLEGSVRNYSWGSTSAIPELMGKESDGRPVAEVWFGAHPVSPSTIAGERLDQIIDADPQSALGARVEERFGSRLPFLLKLLAADEPLSLQAHPTLTQAQEGFERENSQGVALDATERNYKDASHKPELIVALTNFHAMAGFRPLPATRELFALLRCEKLGRYLTMLDAAPEAEEDNLRALFTTWITIPRASRVELIDAIVDSAKHHVDRGDWMADVLRTVIDLNNRYPGDVGVLGALLLNHVHLVPGEAMFLQAGQLHAYISGLGVEIMANSDNVLRGGLTSKYVDVPELVRVLDFESLADPRSMQVKVASDNVTEQWDYPVPVEEFGISRIELAPRNVVDIDYAGPVIVLCTAGAAQVTDPETGEQCELRPGRALWIPAADALKQASGLAEGNTQLFVARA</sequence>
<comment type="similarity">
    <text evidence="2">Belongs to the mannose-6-phosphate isomerase type 1 family.</text>
</comment>
<dbReference type="GO" id="GO:0004476">
    <property type="term" value="F:mannose-6-phosphate isomerase activity"/>
    <property type="evidence" value="ECO:0007669"/>
    <property type="project" value="UniProtKB-EC"/>
</dbReference>
<evidence type="ECO:0000256" key="1">
    <source>
        <dbReference type="ARBA" id="ARBA00000757"/>
    </source>
</evidence>
<gene>
    <name evidence="10" type="primary">manA</name>
    <name evidence="10" type="ORF">H0194_08285</name>
</gene>
<evidence type="ECO:0000256" key="5">
    <source>
        <dbReference type="ARBA" id="ARBA00022833"/>
    </source>
</evidence>
<dbReference type="Gene3D" id="1.10.441.10">
    <property type="entry name" value="Phosphomannose Isomerase, domain 2"/>
    <property type="match status" value="1"/>
</dbReference>
<dbReference type="AlphaFoldDB" id="A0A7G7CNA4"/>
<keyword evidence="5 8" id="KW-0862">Zinc</keyword>